<feature type="region of interest" description="Disordered" evidence="1">
    <location>
        <begin position="322"/>
        <end position="368"/>
    </location>
</feature>
<keyword evidence="3" id="KW-1185">Reference proteome</keyword>
<dbReference type="GeneID" id="19046099"/>
<evidence type="ECO:0000313" key="2">
    <source>
        <dbReference type="EnsemblProtists" id="EOD18098"/>
    </source>
</evidence>
<reference evidence="2" key="2">
    <citation type="submission" date="2024-10" db="UniProtKB">
        <authorList>
            <consortium name="EnsemblProtists"/>
        </authorList>
    </citation>
    <scope>IDENTIFICATION</scope>
</reference>
<feature type="compositionally biased region" description="Basic and acidic residues" evidence="1">
    <location>
        <begin position="322"/>
        <end position="343"/>
    </location>
</feature>
<reference evidence="3" key="1">
    <citation type="journal article" date="2013" name="Nature">
        <title>Pan genome of the phytoplankton Emiliania underpins its global distribution.</title>
        <authorList>
            <person name="Read B.A."/>
            <person name="Kegel J."/>
            <person name="Klute M.J."/>
            <person name="Kuo A."/>
            <person name="Lefebvre S.C."/>
            <person name="Maumus F."/>
            <person name="Mayer C."/>
            <person name="Miller J."/>
            <person name="Monier A."/>
            <person name="Salamov A."/>
            <person name="Young J."/>
            <person name="Aguilar M."/>
            <person name="Claverie J.M."/>
            <person name="Frickenhaus S."/>
            <person name="Gonzalez K."/>
            <person name="Herman E.K."/>
            <person name="Lin Y.C."/>
            <person name="Napier J."/>
            <person name="Ogata H."/>
            <person name="Sarno A.F."/>
            <person name="Shmutz J."/>
            <person name="Schroeder D."/>
            <person name="de Vargas C."/>
            <person name="Verret F."/>
            <person name="von Dassow P."/>
            <person name="Valentin K."/>
            <person name="Van de Peer Y."/>
            <person name="Wheeler G."/>
            <person name="Dacks J.B."/>
            <person name="Delwiche C.F."/>
            <person name="Dyhrman S.T."/>
            <person name="Glockner G."/>
            <person name="John U."/>
            <person name="Richards T."/>
            <person name="Worden A.Z."/>
            <person name="Zhang X."/>
            <person name="Grigoriev I.V."/>
            <person name="Allen A.E."/>
            <person name="Bidle K."/>
            <person name="Borodovsky M."/>
            <person name="Bowler C."/>
            <person name="Brownlee C."/>
            <person name="Cock J.M."/>
            <person name="Elias M."/>
            <person name="Gladyshev V.N."/>
            <person name="Groth M."/>
            <person name="Guda C."/>
            <person name="Hadaegh A."/>
            <person name="Iglesias-Rodriguez M.D."/>
            <person name="Jenkins J."/>
            <person name="Jones B.M."/>
            <person name="Lawson T."/>
            <person name="Leese F."/>
            <person name="Lindquist E."/>
            <person name="Lobanov A."/>
            <person name="Lomsadze A."/>
            <person name="Malik S.B."/>
            <person name="Marsh M.E."/>
            <person name="Mackinder L."/>
            <person name="Mock T."/>
            <person name="Mueller-Roeber B."/>
            <person name="Pagarete A."/>
            <person name="Parker M."/>
            <person name="Probert I."/>
            <person name="Quesneville H."/>
            <person name="Raines C."/>
            <person name="Rensing S.A."/>
            <person name="Riano-Pachon D.M."/>
            <person name="Richier S."/>
            <person name="Rokitta S."/>
            <person name="Shiraiwa Y."/>
            <person name="Soanes D.M."/>
            <person name="van der Giezen M."/>
            <person name="Wahlund T.M."/>
            <person name="Williams B."/>
            <person name="Wilson W."/>
            <person name="Wolfe G."/>
            <person name="Wurch L.L."/>
        </authorList>
    </citation>
    <scope>NUCLEOTIDE SEQUENCE</scope>
</reference>
<dbReference type="AlphaFoldDB" id="A0A0D3J3L3"/>
<evidence type="ECO:0000256" key="1">
    <source>
        <dbReference type="SAM" id="MobiDB-lite"/>
    </source>
</evidence>
<dbReference type="RefSeq" id="XP_005770527.1">
    <property type="nucleotide sequence ID" value="XM_005770470.1"/>
</dbReference>
<dbReference type="PaxDb" id="2903-EOD18098"/>
<dbReference type="HOGENOM" id="CLU_544497_0_0_1"/>
<protein>
    <submittedName>
        <fullName evidence="2">Uncharacterized protein</fullName>
    </submittedName>
</protein>
<accession>A0A0D3J3L3</accession>
<feature type="compositionally biased region" description="Low complexity" evidence="1">
    <location>
        <begin position="346"/>
        <end position="357"/>
    </location>
</feature>
<dbReference type="Proteomes" id="UP000013827">
    <property type="component" value="Unassembled WGS sequence"/>
</dbReference>
<evidence type="ECO:0000313" key="3">
    <source>
        <dbReference type="Proteomes" id="UP000013827"/>
    </source>
</evidence>
<dbReference type="EnsemblProtists" id="EOD18098">
    <property type="protein sequence ID" value="EOD18098"/>
    <property type="gene ID" value="EMIHUDRAFT_461326"/>
</dbReference>
<proteinExistence type="predicted"/>
<organism evidence="2 3">
    <name type="scientific">Emiliania huxleyi (strain CCMP1516)</name>
    <dbReference type="NCBI Taxonomy" id="280463"/>
    <lineage>
        <taxon>Eukaryota</taxon>
        <taxon>Haptista</taxon>
        <taxon>Haptophyta</taxon>
        <taxon>Prymnesiophyceae</taxon>
        <taxon>Isochrysidales</taxon>
        <taxon>Noelaerhabdaceae</taxon>
        <taxon>Emiliania</taxon>
    </lineage>
</organism>
<sequence length="493" mass="49419">MAEASTVAAHIASLSADASLARASLRALATALLPPTGERAALLDEHAFDLLEPLLSLAASATPRPAAREAHALLAGLATVVGPREGVVMLLGVLSAGAPPRSQLLVVAMLAAVLPRVRRRRHEMLSSTLEALSARYLARGAWPAADWDAAAEEETAAAEEAAAAEAEATTAVEEAAAAAAGAGAEREKEAVGAAEREEGEAAVAGEALEAATWSDSGSGAALLALLARCAASVIPDGIPDGAGQSTSDERTADAAPTHAVLETFLEALVGLCRVARVVGLGHGSSRLRSCGRELLWRGMEEAEGEAAAANVWSAEKVSEAGAEKAEAEKVSEAGAEKAERGEAEAGEAGEARATAAGDARRGAAAGPGGDAALDESLDAILGALNLARLLVASALAARRGGGGGGSPGLELAAAAALRRETLKPLEARMRHEMDAAWAAAREEERRGEGGGVAASGGGAAVAFTHLQVALGVLERLSQLVAELEGEVGDVSAV</sequence>
<dbReference type="KEGG" id="ehx:EMIHUDRAFT_461326"/>
<name>A0A0D3J3L3_EMIH1</name>